<accession>A0A6J5V006</accession>
<sequence>MNLKVEQMIKKVIVFTNLQPPDTTTTWEFQSGASLRQYKASSRTKGKGMMLCHTFCIGTFLMMRIPGFVHNIQGSRC</sequence>
<evidence type="ECO:0000313" key="1">
    <source>
        <dbReference type="EMBL" id="CAB4281004.1"/>
    </source>
</evidence>
<evidence type="ECO:0000313" key="2">
    <source>
        <dbReference type="EMBL" id="CAB4311415.1"/>
    </source>
</evidence>
<proteinExistence type="predicted"/>
<name>A0A6J5V006_PRUAR</name>
<dbReference type="EMBL" id="CAEKKB010000005">
    <property type="protein sequence ID" value="CAB4311415.1"/>
    <property type="molecule type" value="Genomic_DNA"/>
</dbReference>
<organism evidence="1 3">
    <name type="scientific">Prunus armeniaca</name>
    <name type="common">Apricot</name>
    <name type="synonym">Armeniaca vulgaris</name>
    <dbReference type="NCBI Taxonomy" id="36596"/>
    <lineage>
        <taxon>Eukaryota</taxon>
        <taxon>Viridiplantae</taxon>
        <taxon>Streptophyta</taxon>
        <taxon>Embryophyta</taxon>
        <taxon>Tracheophyta</taxon>
        <taxon>Spermatophyta</taxon>
        <taxon>Magnoliopsida</taxon>
        <taxon>eudicotyledons</taxon>
        <taxon>Gunneridae</taxon>
        <taxon>Pentapetalae</taxon>
        <taxon>rosids</taxon>
        <taxon>fabids</taxon>
        <taxon>Rosales</taxon>
        <taxon>Rosaceae</taxon>
        <taxon>Amygdaloideae</taxon>
        <taxon>Amygdaleae</taxon>
        <taxon>Prunus</taxon>
    </lineage>
</organism>
<dbReference type="Proteomes" id="UP000507222">
    <property type="component" value="Unassembled WGS sequence"/>
</dbReference>
<dbReference type="AlphaFoldDB" id="A0A6J5V006"/>
<reference evidence="1 3" key="2">
    <citation type="submission" date="2020-05" db="EMBL/GenBank/DDBJ databases">
        <authorList>
            <person name="Campoy J."/>
            <person name="Schneeberger K."/>
            <person name="Spophaly S."/>
        </authorList>
    </citation>
    <scope>NUCLEOTIDE SEQUENCE [LARGE SCALE GENOMIC DNA]</scope>
    <source>
        <strain evidence="1">PruArmRojPasFocal</strain>
    </source>
</reference>
<reference evidence="4" key="1">
    <citation type="journal article" date="2020" name="Genome Biol.">
        <title>Gamete binning: chromosome-level and haplotype-resolved genome assembly enabled by high-throughput single-cell sequencing of gamete genomes.</title>
        <authorList>
            <person name="Campoy J.A."/>
            <person name="Sun H."/>
            <person name="Goel M."/>
            <person name="Jiao W.-B."/>
            <person name="Folz-Donahue K."/>
            <person name="Wang N."/>
            <person name="Rubio M."/>
            <person name="Liu C."/>
            <person name="Kukat C."/>
            <person name="Ruiz D."/>
            <person name="Huettel B."/>
            <person name="Schneeberger K."/>
        </authorList>
    </citation>
    <scope>NUCLEOTIDE SEQUENCE [LARGE SCALE GENOMIC DNA]</scope>
    <source>
        <strain evidence="4">cv. Rojo Pasion</strain>
    </source>
</reference>
<keyword evidence="4" id="KW-1185">Reference proteome</keyword>
<protein>
    <submittedName>
        <fullName evidence="1">Uncharacterized protein</fullName>
    </submittedName>
</protein>
<gene>
    <name evidence="1" type="ORF">CURHAP_LOCUS33978</name>
    <name evidence="2" type="ORF">ORAREDHAP_LOCUS33567</name>
</gene>
<dbReference type="Proteomes" id="UP000507245">
    <property type="component" value="Unassembled WGS sequence"/>
</dbReference>
<evidence type="ECO:0000313" key="4">
    <source>
        <dbReference type="Proteomes" id="UP000507245"/>
    </source>
</evidence>
<evidence type="ECO:0000313" key="3">
    <source>
        <dbReference type="Proteomes" id="UP000507222"/>
    </source>
</evidence>
<dbReference type="EMBL" id="CAEKDK010000005">
    <property type="protein sequence ID" value="CAB4281004.1"/>
    <property type="molecule type" value="Genomic_DNA"/>
</dbReference>